<feature type="domain" description="DUF2229" evidence="1">
    <location>
        <begin position="49"/>
        <end position="287"/>
    </location>
</feature>
<name>A0ABM7WFU8_9ACTN</name>
<evidence type="ECO:0000259" key="1">
    <source>
        <dbReference type="Pfam" id="PF09989"/>
    </source>
</evidence>
<evidence type="ECO:0000313" key="2">
    <source>
        <dbReference type="EMBL" id="BDE95057.1"/>
    </source>
</evidence>
<dbReference type="Proteomes" id="UP001320544">
    <property type="component" value="Chromosome"/>
</dbReference>
<proteinExistence type="predicted"/>
<sequence length="390" mass="41939">MALDNGKTKTISAGEDQALLAAPLEAARKAAASTAAALRSRTDCADIERIGIPRALLYYRYGVLWTTFFEQLGREVVVSDASDKDVFDAGERVSVDECCLASKLYLGHVQSLIGSCDAVFVPSLANRGHRKGFCTKYQALPDLVANTFFDTGLRIVSLLVNETEEKADEKSAFIALGQRFGSSAADAKRAYRAAYAAQQRADRVAARAQERLVADIDQRRRQAAAAGAGERSASDPTGEAGALRWPSQEAPLAILLVAHPYVAHDPFVNGGVVDLLESMGASVLYADQTDHGKALHESFEFSETLPWIVNRELVGSVTLLHAHVDGIVLVSAFPCGPDSMTNDAVARCIQGKPILSLIVDAQSGTAGLETRIESFIDILRYQQRGGYLHG</sequence>
<protein>
    <recommendedName>
        <fullName evidence="1">DUF2229 domain-containing protein</fullName>
    </recommendedName>
</protein>
<dbReference type="InterPro" id="IPR018709">
    <property type="entry name" value="CoA_activase_DUF2229"/>
</dbReference>
<reference evidence="2 3" key="1">
    <citation type="submission" date="2022-01" db="EMBL/GenBank/DDBJ databases">
        <title>Novel bile acid biosynthetic pathways are enriched in the microbiome of centenarians.</title>
        <authorList>
            <person name="Sato Y."/>
            <person name="Atarashi K."/>
            <person name="Plichta R.D."/>
            <person name="Arai Y."/>
            <person name="Sasajima S."/>
            <person name="Kearney M.S."/>
            <person name="Suda W."/>
            <person name="Takeshita K."/>
            <person name="Sasaki T."/>
            <person name="Okamoto S."/>
            <person name="Skelly N.A."/>
            <person name="Okamura Y."/>
            <person name="Vlamakis H."/>
            <person name="Li Y."/>
            <person name="Tanoue T."/>
            <person name="Takei H."/>
            <person name="Nittono H."/>
            <person name="Narushima S."/>
            <person name="Irie J."/>
            <person name="Itoh H."/>
            <person name="Moriya K."/>
            <person name="Sugiura Y."/>
            <person name="Suematsu M."/>
            <person name="Moritoki N."/>
            <person name="Shibata S."/>
            <person name="Littman R.D."/>
            <person name="Fischbach A.M."/>
            <person name="Uwamino Y."/>
            <person name="Inoue T."/>
            <person name="Honda A."/>
            <person name="Hattori M."/>
            <person name="Murai T."/>
            <person name="Xavier J.R."/>
            <person name="Hirose N."/>
            <person name="Honda K."/>
        </authorList>
    </citation>
    <scope>NUCLEOTIDE SEQUENCE [LARGE SCALE GENOMIC DNA]</scope>
    <source>
        <strain evidence="2 3">CE91-St30</strain>
    </source>
</reference>
<dbReference type="Gene3D" id="3.40.50.11900">
    <property type="match status" value="1"/>
</dbReference>
<dbReference type="PANTHER" id="PTHR32329">
    <property type="entry name" value="BIFUNCTIONAL PROTEIN [INCLUDES 2-HYDROXYACYL-COA DEHYDRATASE (N-TER) AND ITS ACTIVATOR DOMAIN (C_TERM)-RELATED"/>
    <property type="match status" value="1"/>
</dbReference>
<dbReference type="PANTHER" id="PTHR32329:SF2">
    <property type="entry name" value="BIFUNCTIONAL PROTEIN [INCLUDES 2-HYDROXYACYL-COA DEHYDRATASE (N-TER) AND ITS ACTIVATOR DOMAIN (C_TERM)"/>
    <property type="match status" value="1"/>
</dbReference>
<dbReference type="EMBL" id="AP025564">
    <property type="protein sequence ID" value="BDE95057.1"/>
    <property type="molecule type" value="Genomic_DNA"/>
</dbReference>
<keyword evidence="3" id="KW-1185">Reference proteome</keyword>
<evidence type="ECO:0000313" key="3">
    <source>
        <dbReference type="Proteomes" id="UP001320544"/>
    </source>
</evidence>
<accession>A0ABM7WFU8</accession>
<organism evidence="2 3">
    <name type="scientific">Raoultibacter timonensis</name>
    <dbReference type="NCBI Taxonomy" id="1907662"/>
    <lineage>
        <taxon>Bacteria</taxon>
        <taxon>Bacillati</taxon>
        <taxon>Actinomycetota</taxon>
        <taxon>Coriobacteriia</taxon>
        <taxon>Eggerthellales</taxon>
        <taxon>Eggerthellaceae</taxon>
        <taxon>Raoultibacter</taxon>
    </lineage>
</organism>
<dbReference type="Pfam" id="PF09989">
    <property type="entry name" value="DUF2229"/>
    <property type="match status" value="1"/>
</dbReference>
<dbReference type="RefSeq" id="WP_244411550.1">
    <property type="nucleotide sequence ID" value="NZ_AP025564.1"/>
</dbReference>
<dbReference type="InterPro" id="IPR051805">
    <property type="entry name" value="Dehydratase_Activator_Redct"/>
</dbReference>
<gene>
    <name evidence="2" type="ORF">CE91St30_03900</name>
</gene>